<dbReference type="PROSITE" id="PS50995">
    <property type="entry name" value="HTH_MARR_2"/>
    <property type="match status" value="1"/>
</dbReference>
<feature type="domain" description="HTH marR-type" evidence="1">
    <location>
        <begin position="55"/>
        <end position="192"/>
    </location>
</feature>
<comment type="caution">
    <text evidence="2">The sequence shown here is derived from an EMBL/GenBank/DDBJ whole genome shotgun (WGS) entry which is preliminary data.</text>
</comment>
<evidence type="ECO:0000313" key="2">
    <source>
        <dbReference type="EMBL" id="MDJ1503629.1"/>
    </source>
</evidence>
<proteinExistence type="predicted"/>
<dbReference type="Proteomes" id="UP001232063">
    <property type="component" value="Unassembled WGS sequence"/>
</dbReference>
<dbReference type="Gene3D" id="1.10.10.10">
    <property type="entry name" value="Winged helix-like DNA-binding domain superfamily/Winged helix DNA-binding domain"/>
    <property type="match status" value="1"/>
</dbReference>
<dbReference type="GO" id="GO:0003700">
    <property type="term" value="F:DNA-binding transcription factor activity"/>
    <property type="evidence" value="ECO:0007669"/>
    <property type="project" value="InterPro"/>
</dbReference>
<sequence length="223" mass="25756">MASGQNNQLVELMNRYHAYEQENPDCTLADFCRFYLATEQTTVSHAPVQTGTQQSTDIISALGRVFGRLTGFVSFYWRKAIEHTEMSSIEDFVYLSYAILLDRPTKSELIHHCISEFPTGIEVIKRLVRRGLLTEYPDEHDKRSKRIEITAEGRKELQSLYGNIYQVSEIVFHPLSETEKEMLYQLLVKMEKLHTTHYGERKKQEIGAIYNGLSANETNTNKP</sequence>
<dbReference type="AlphaFoldDB" id="A0AAE3R911"/>
<dbReference type="InterPro" id="IPR000835">
    <property type="entry name" value="HTH_MarR-typ"/>
</dbReference>
<evidence type="ECO:0000313" key="3">
    <source>
        <dbReference type="Proteomes" id="UP001232063"/>
    </source>
</evidence>
<dbReference type="SUPFAM" id="SSF46785">
    <property type="entry name" value="Winged helix' DNA-binding domain"/>
    <property type="match status" value="1"/>
</dbReference>
<dbReference type="PRINTS" id="PR00598">
    <property type="entry name" value="HTHMARR"/>
</dbReference>
<protein>
    <submittedName>
        <fullName evidence="2">MarR family winged helix-turn-helix transcriptional regulator</fullName>
    </submittedName>
</protein>
<dbReference type="Pfam" id="PF13463">
    <property type="entry name" value="HTH_27"/>
    <property type="match status" value="1"/>
</dbReference>
<dbReference type="EMBL" id="JASJOU010000009">
    <property type="protein sequence ID" value="MDJ1503629.1"/>
    <property type="molecule type" value="Genomic_DNA"/>
</dbReference>
<organism evidence="2 3">
    <name type="scientific">Xanthocytophaga agilis</name>
    <dbReference type="NCBI Taxonomy" id="3048010"/>
    <lineage>
        <taxon>Bacteria</taxon>
        <taxon>Pseudomonadati</taxon>
        <taxon>Bacteroidota</taxon>
        <taxon>Cytophagia</taxon>
        <taxon>Cytophagales</taxon>
        <taxon>Rhodocytophagaceae</taxon>
        <taxon>Xanthocytophaga</taxon>
    </lineage>
</organism>
<gene>
    <name evidence="2" type="ORF">QNI22_23385</name>
</gene>
<accession>A0AAE3R911</accession>
<reference evidence="2" key="1">
    <citation type="submission" date="2023-05" db="EMBL/GenBank/DDBJ databases">
        <authorList>
            <person name="Zhang X."/>
        </authorList>
    </citation>
    <scope>NUCLEOTIDE SEQUENCE</scope>
    <source>
        <strain evidence="2">BD1B2-1</strain>
    </source>
</reference>
<keyword evidence="3" id="KW-1185">Reference proteome</keyword>
<name>A0AAE3R911_9BACT</name>
<dbReference type="InterPro" id="IPR036390">
    <property type="entry name" value="WH_DNA-bd_sf"/>
</dbReference>
<dbReference type="RefSeq" id="WP_314514245.1">
    <property type="nucleotide sequence ID" value="NZ_JASJOU010000009.1"/>
</dbReference>
<evidence type="ECO:0000259" key="1">
    <source>
        <dbReference type="PROSITE" id="PS50995"/>
    </source>
</evidence>
<dbReference type="InterPro" id="IPR036388">
    <property type="entry name" value="WH-like_DNA-bd_sf"/>
</dbReference>